<evidence type="ECO:0008006" key="4">
    <source>
        <dbReference type="Google" id="ProtNLM"/>
    </source>
</evidence>
<feature type="chain" id="PRO_5034226144" description="Prokineticin domain-containing protein" evidence="1">
    <location>
        <begin position="20"/>
        <end position="94"/>
    </location>
</feature>
<comment type="caution">
    <text evidence="2">The sequence shown here is derived from an EMBL/GenBank/DDBJ whole genome shotgun (WGS) entry which is preliminary data.</text>
</comment>
<protein>
    <recommendedName>
        <fullName evidence="4">Prokineticin domain-containing protein</fullName>
    </recommendedName>
</protein>
<gene>
    <name evidence="2" type="ORF">MVEN_01341700</name>
</gene>
<keyword evidence="3" id="KW-1185">Reference proteome</keyword>
<evidence type="ECO:0000313" key="2">
    <source>
        <dbReference type="EMBL" id="KAF7350370.1"/>
    </source>
</evidence>
<evidence type="ECO:0000256" key="1">
    <source>
        <dbReference type="SAM" id="SignalP"/>
    </source>
</evidence>
<dbReference type="OrthoDB" id="10347725at2759"/>
<evidence type="ECO:0000313" key="3">
    <source>
        <dbReference type="Proteomes" id="UP000620124"/>
    </source>
</evidence>
<dbReference type="EMBL" id="JACAZI010000010">
    <property type="protein sequence ID" value="KAF7350370.1"/>
    <property type="molecule type" value="Genomic_DNA"/>
</dbReference>
<dbReference type="AlphaFoldDB" id="A0A8H6XY02"/>
<name>A0A8H6XY02_9AGAR</name>
<keyword evidence="1" id="KW-0732">Signal</keyword>
<organism evidence="2 3">
    <name type="scientific">Mycena venus</name>
    <dbReference type="NCBI Taxonomy" id="2733690"/>
    <lineage>
        <taxon>Eukaryota</taxon>
        <taxon>Fungi</taxon>
        <taxon>Dikarya</taxon>
        <taxon>Basidiomycota</taxon>
        <taxon>Agaricomycotina</taxon>
        <taxon>Agaricomycetes</taxon>
        <taxon>Agaricomycetidae</taxon>
        <taxon>Agaricales</taxon>
        <taxon>Marasmiineae</taxon>
        <taxon>Mycenaceae</taxon>
        <taxon>Mycena</taxon>
    </lineage>
</organism>
<dbReference type="Proteomes" id="UP000620124">
    <property type="component" value="Unassembled WGS sequence"/>
</dbReference>
<dbReference type="Gene3D" id="2.10.80.10">
    <property type="entry name" value="Lipase, subunit A"/>
    <property type="match status" value="1"/>
</dbReference>
<feature type="signal peptide" evidence="1">
    <location>
        <begin position="1"/>
        <end position="19"/>
    </location>
</feature>
<proteinExistence type="predicted"/>
<accession>A0A8H6XY02</accession>
<reference evidence="2" key="1">
    <citation type="submission" date="2020-05" db="EMBL/GenBank/DDBJ databases">
        <title>Mycena genomes resolve the evolution of fungal bioluminescence.</title>
        <authorList>
            <person name="Tsai I.J."/>
        </authorList>
    </citation>
    <scope>NUCLEOTIDE SEQUENCE</scope>
    <source>
        <strain evidence="2">CCC161011</strain>
    </source>
</reference>
<sequence length="94" mass="10150">MRFTLQAQIILLAMLDLFAGQLYVSGKVGDDCAFKSQCGEGECCMTDMFGETTTCQPLADLDEDCSMVSEGACPCVQPLRCMLADGLQGLHRCV</sequence>